<comment type="caution">
    <text evidence="1">The sequence shown here is derived from an EMBL/GenBank/DDBJ whole genome shotgun (WGS) entry which is preliminary data.</text>
</comment>
<dbReference type="Proteomes" id="UP000094501">
    <property type="component" value="Unassembled WGS sequence"/>
</dbReference>
<evidence type="ECO:0008006" key="3">
    <source>
        <dbReference type="Google" id="ProtNLM"/>
    </source>
</evidence>
<reference evidence="1 2" key="1">
    <citation type="journal article" date="2016" name="Environ. Microbiol.">
        <title>New Methyloceanibacter diversity from North Sea sediments includes methanotroph containing solely the soluble methane monooxygenase.</title>
        <authorList>
            <person name="Vekeman B."/>
            <person name="Kerckhof F.M."/>
            <person name="Cremers G."/>
            <person name="de Vos P."/>
            <person name="Vandamme P."/>
            <person name="Boon N."/>
            <person name="Op den Camp H.J."/>
            <person name="Heylen K."/>
        </authorList>
    </citation>
    <scope>NUCLEOTIDE SEQUENCE [LARGE SCALE GENOMIC DNA]</scope>
    <source>
        <strain evidence="1 2">R-67174</strain>
    </source>
</reference>
<name>A0A1E3VXY6_9HYPH</name>
<accession>A0A1E3VXY6</accession>
<proteinExistence type="predicted"/>
<evidence type="ECO:0000313" key="2">
    <source>
        <dbReference type="Proteomes" id="UP000094501"/>
    </source>
</evidence>
<dbReference type="Pfam" id="PF06258">
    <property type="entry name" value="Mito_fiss_Elm1"/>
    <property type="match status" value="1"/>
</dbReference>
<dbReference type="PANTHER" id="PTHR33986:SF15">
    <property type="entry name" value="MITOCHONDRIAL FISSION PROTEIN ELM1"/>
    <property type="match status" value="1"/>
</dbReference>
<dbReference type="RefSeq" id="WP_069437840.1">
    <property type="nucleotide sequence ID" value="NZ_LPWG01000013.1"/>
</dbReference>
<organism evidence="1 2">
    <name type="scientific">Methyloceanibacter methanicus</name>
    <dbReference type="NCBI Taxonomy" id="1774968"/>
    <lineage>
        <taxon>Bacteria</taxon>
        <taxon>Pseudomonadati</taxon>
        <taxon>Pseudomonadota</taxon>
        <taxon>Alphaproteobacteria</taxon>
        <taxon>Hyphomicrobiales</taxon>
        <taxon>Hyphomicrobiaceae</taxon>
        <taxon>Methyloceanibacter</taxon>
    </lineage>
</organism>
<gene>
    <name evidence="1" type="ORF">AUC68_08010</name>
</gene>
<evidence type="ECO:0000313" key="1">
    <source>
        <dbReference type="EMBL" id="ODR98379.1"/>
    </source>
</evidence>
<dbReference type="OrthoDB" id="272235at2"/>
<dbReference type="InterPro" id="IPR009367">
    <property type="entry name" value="Elm1-like"/>
</dbReference>
<protein>
    <recommendedName>
        <fullName evidence="3">Nucleoside-diphosphate sugar epimerase</fullName>
    </recommendedName>
</protein>
<dbReference type="STRING" id="1774968.AUC68_08010"/>
<dbReference type="EMBL" id="LPWG01000013">
    <property type="protein sequence ID" value="ODR98379.1"/>
    <property type="molecule type" value="Genomic_DNA"/>
</dbReference>
<keyword evidence="2" id="KW-1185">Reference proteome</keyword>
<dbReference type="AlphaFoldDB" id="A0A1E3VXY6"/>
<dbReference type="PANTHER" id="PTHR33986">
    <property type="entry name" value="OS02G0535700 PROTEIN"/>
    <property type="match status" value="1"/>
</dbReference>
<sequence>MPETWIVTDGAVGMEAQGIAVAEAVGLPYILKRVRPAGPIRLIPTRFQHLVPAKGRIAASESSSPLAPPWPRLVISIGRRSVPLALAIKRLGGAYGLHIQDPKVPARLFDLIAAPVHDDFTAPNVISTFGAVHSVTADRLTEAGARFAPRIAGLPHPRIAVLLGGNSRAFSFPPEVGARFGETLANLARGCGGSLLITPSRRTGPETLKAVAEAVKDVPHMVWDGTGENPYFAFLSLADAIVVTEDSVNMVTEATGTGKPVYVQALPGRSTRLARFHALMRERGATRPFEGRIEPFDYAPVNDTEAVAAPIRKALGLESRG</sequence>